<proteinExistence type="predicted"/>
<name>A0ACC2UNZ2_9FUNG</name>
<reference evidence="1" key="1">
    <citation type="submission" date="2022-04" db="EMBL/GenBank/DDBJ databases">
        <title>Genome of the entomopathogenic fungus Entomophthora muscae.</title>
        <authorList>
            <person name="Elya C."/>
            <person name="Lovett B.R."/>
            <person name="Lee E."/>
            <person name="Macias A.M."/>
            <person name="Hajek A.E."/>
            <person name="De Bivort B.L."/>
            <person name="Kasson M.T."/>
            <person name="De Fine Licht H.H."/>
            <person name="Stajich J.E."/>
        </authorList>
    </citation>
    <scope>NUCLEOTIDE SEQUENCE</scope>
    <source>
        <strain evidence="1">Berkeley</strain>
    </source>
</reference>
<organism evidence="1 2">
    <name type="scientific">Entomophthora muscae</name>
    <dbReference type="NCBI Taxonomy" id="34485"/>
    <lineage>
        <taxon>Eukaryota</taxon>
        <taxon>Fungi</taxon>
        <taxon>Fungi incertae sedis</taxon>
        <taxon>Zoopagomycota</taxon>
        <taxon>Entomophthoromycotina</taxon>
        <taxon>Entomophthoromycetes</taxon>
        <taxon>Entomophthorales</taxon>
        <taxon>Entomophthoraceae</taxon>
        <taxon>Entomophthora</taxon>
    </lineage>
</organism>
<sequence length="97" mass="10512">MVQGTTFKRKQTGKPNKATAAKAKKASAVKRGARVVPPKTADVIKKIQLTKKLTAAVNKKTEDSMAIKASSIGQRLKTLKAPQKELTKAEKKALKKK</sequence>
<gene>
    <name evidence="1" type="ORF">DSO57_1020988</name>
</gene>
<protein>
    <submittedName>
        <fullName evidence="1">Uncharacterized protein</fullName>
    </submittedName>
</protein>
<accession>A0ACC2UNZ2</accession>
<keyword evidence="2" id="KW-1185">Reference proteome</keyword>
<dbReference type="Proteomes" id="UP001165960">
    <property type="component" value="Unassembled WGS sequence"/>
</dbReference>
<comment type="caution">
    <text evidence="1">The sequence shown here is derived from an EMBL/GenBank/DDBJ whole genome shotgun (WGS) entry which is preliminary data.</text>
</comment>
<evidence type="ECO:0000313" key="1">
    <source>
        <dbReference type="EMBL" id="KAJ9088657.1"/>
    </source>
</evidence>
<dbReference type="EMBL" id="QTSX02000100">
    <property type="protein sequence ID" value="KAJ9088657.1"/>
    <property type="molecule type" value="Genomic_DNA"/>
</dbReference>
<evidence type="ECO:0000313" key="2">
    <source>
        <dbReference type="Proteomes" id="UP001165960"/>
    </source>
</evidence>